<dbReference type="EMBL" id="JAQQWL010000003">
    <property type="protein sequence ID" value="KAK8079233.1"/>
    <property type="molecule type" value="Genomic_DNA"/>
</dbReference>
<comment type="caution">
    <text evidence="1">The sequence shown here is derived from an EMBL/GenBank/DDBJ whole genome shotgun (WGS) entry which is preliminary data.</text>
</comment>
<dbReference type="Proteomes" id="UP001480595">
    <property type="component" value="Unassembled WGS sequence"/>
</dbReference>
<dbReference type="RefSeq" id="XP_066720304.1">
    <property type="nucleotide sequence ID" value="XM_066854449.1"/>
</dbReference>
<reference evidence="1 2" key="1">
    <citation type="submission" date="2023-01" db="EMBL/GenBank/DDBJ databases">
        <title>Analysis of 21 Apiospora genomes using comparative genomics revels a genus with tremendous synthesis potential of carbohydrate active enzymes and secondary metabolites.</title>
        <authorList>
            <person name="Sorensen T."/>
        </authorList>
    </citation>
    <scope>NUCLEOTIDE SEQUENCE [LARGE SCALE GENOMIC DNA]</scope>
    <source>
        <strain evidence="1 2">CBS 135458</strain>
    </source>
</reference>
<evidence type="ECO:0008006" key="3">
    <source>
        <dbReference type="Google" id="ProtNLM"/>
    </source>
</evidence>
<sequence>MHPSDTPSTDASVVNALEAMSLNKPEAEATVVESHYILDFARLMEKAGQPGQPTLHSDCIICRQTLDISTCVGDMLKEEQADGRRTAAKTWKEFYEKHDLEPTVVLKCGHLIGRECLKTVLQDWNSGKVVALKPFDCFHCRANNTCDGCGLHGLLDASFNPFLPGTKWPCSNPATARYQPYWSFQRLTLTAAETDRGAKRYCKLCARMQIIRKLAACFLTAPQCPACSSSSPCSCSLEKQQQSEPFDRDALVEEWLRRRVTEVSHLLYPSVADIRAPNVAAMREKENGARRANFVAMQLEGVRFDELKKVIFRPQEEGVSAKPTTFRMFCCSKTQRLQRQQQQQQVERGLEMTRSAFQMAARCVQGFRKRSQHLPLAWYRGLEGEDGGDGFRLFGDYLGLPLCHPTTLFIMAMGGKSPAEGMARVNPQVFAGTQDQLEGVINSFVLPWVEKH</sequence>
<dbReference type="GeneID" id="92087512"/>
<accession>A0ABR1WAQ1</accession>
<name>A0ABR1WAQ1_9PEZI</name>
<evidence type="ECO:0000313" key="2">
    <source>
        <dbReference type="Proteomes" id="UP001480595"/>
    </source>
</evidence>
<organism evidence="1 2">
    <name type="scientific">Apiospora phragmitis</name>
    <dbReference type="NCBI Taxonomy" id="2905665"/>
    <lineage>
        <taxon>Eukaryota</taxon>
        <taxon>Fungi</taxon>
        <taxon>Dikarya</taxon>
        <taxon>Ascomycota</taxon>
        <taxon>Pezizomycotina</taxon>
        <taxon>Sordariomycetes</taxon>
        <taxon>Xylariomycetidae</taxon>
        <taxon>Amphisphaeriales</taxon>
        <taxon>Apiosporaceae</taxon>
        <taxon>Apiospora</taxon>
    </lineage>
</organism>
<protein>
    <recommendedName>
        <fullName evidence="3">RING-type domain-containing protein</fullName>
    </recommendedName>
</protein>
<gene>
    <name evidence="1" type="ORF">PG994_003040</name>
</gene>
<keyword evidence="2" id="KW-1185">Reference proteome</keyword>
<proteinExistence type="predicted"/>
<evidence type="ECO:0000313" key="1">
    <source>
        <dbReference type="EMBL" id="KAK8079233.1"/>
    </source>
</evidence>